<reference evidence="1" key="1">
    <citation type="submission" date="2023-11" db="EMBL/GenBank/DDBJ databases">
        <authorList>
            <person name="Poullet M."/>
        </authorList>
    </citation>
    <scope>NUCLEOTIDE SEQUENCE</scope>
    <source>
        <strain evidence="1">E1834</strain>
    </source>
</reference>
<gene>
    <name evidence="1" type="ORF">MENTE1834_LOCUS5127</name>
</gene>
<protein>
    <submittedName>
        <fullName evidence="1">Uncharacterized protein</fullName>
    </submittedName>
</protein>
<name>A0ACB0XYF1_MELEN</name>
<keyword evidence="2" id="KW-1185">Reference proteome</keyword>
<evidence type="ECO:0000313" key="1">
    <source>
        <dbReference type="EMBL" id="CAK5023202.1"/>
    </source>
</evidence>
<accession>A0ACB0XYF1</accession>
<dbReference type="Proteomes" id="UP001497535">
    <property type="component" value="Unassembled WGS sequence"/>
</dbReference>
<sequence>MIAVMLAAINKMVENFFLNWCPGRCMFLSRWYNFLSAEFICRFQASLSFLQILLNIQKKG</sequence>
<proteinExistence type="predicted"/>
<organism evidence="1 2">
    <name type="scientific">Meloidogyne enterolobii</name>
    <name type="common">Root-knot nematode worm</name>
    <name type="synonym">Meloidogyne mayaguensis</name>
    <dbReference type="NCBI Taxonomy" id="390850"/>
    <lineage>
        <taxon>Eukaryota</taxon>
        <taxon>Metazoa</taxon>
        <taxon>Ecdysozoa</taxon>
        <taxon>Nematoda</taxon>
        <taxon>Chromadorea</taxon>
        <taxon>Rhabditida</taxon>
        <taxon>Tylenchina</taxon>
        <taxon>Tylenchomorpha</taxon>
        <taxon>Tylenchoidea</taxon>
        <taxon>Meloidogynidae</taxon>
        <taxon>Meloidogyninae</taxon>
        <taxon>Meloidogyne</taxon>
    </lineage>
</organism>
<comment type="caution">
    <text evidence="1">The sequence shown here is derived from an EMBL/GenBank/DDBJ whole genome shotgun (WGS) entry which is preliminary data.</text>
</comment>
<dbReference type="EMBL" id="CAVMJV010000004">
    <property type="protein sequence ID" value="CAK5023202.1"/>
    <property type="molecule type" value="Genomic_DNA"/>
</dbReference>
<evidence type="ECO:0000313" key="2">
    <source>
        <dbReference type="Proteomes" id="UP001497535"/>
    </source>
</evidence>